<dbReference type="EMBL" id="AGUD01000293">
    <property type="protein sequence ID" value="EHN09371.1"/>
    <property type="molecule type" value="Genomic_DNA"/>
</dbReference>
<protein>
    <recommendedName>
        <fullName evidence="4">DUF4878 domain-containing protein</fullName>
    </recommendedName>
</protein>
<keyword evidence="3" id="KW-1185">Reference proteome</keyword>
<evidence type="ECO:0000313" key="2">
    <source>
        <dbReference type="EMBL" id="EHN09371.1"/>
    </source>
</evidence>
<dbReference type="OrthoDB" id="5244463at2"/>
<dbReference type="Proteomes" id="UP000005143">
    <property type="component" value="Unassembled WGS sequence"/>
</dbReference>
<comment type="caution">
    <text evidence="2">The sequence shown here is derived from an EMBL/GenBank/DDBJ whole genome shotgun (WGS) entry which is preliminary data.</text>
</comment>
<keyword evidence="1" id="KW-0732">Signal</keyword>
<organism evidence="2 3">
    <name type="scientific">Patulibacter medicamentivorans</name>
    <dbReference type="NCBI Taxonomy" id="1097667"/>
    <lineage>
        <taxon>Bacteria</taxon>
        <taxon>Bacillati</taxon>
        <taxon>Actinomycetota</taxon>
        <taxon>Thermoleophilia</taxon>
        <taxon>Solirubrobacterales</taxon>
        <taxon>Patulibacteraceae</taxon>
        <taxon>Patulibacter</taxon>
    </lineage>
</organism>
<dbReference type="Gene3D" id="3.10.450.50">
    <property type="match status" value="1"/>
</dbReference>
<dbReference type="RefSeq" id="WP_007578227.1">
    <property type="nucleotide sequence ID" value="NZ_AGUD01000293.1"/>
</dbReference>
<evidence type="ECO:0000256" key="1">
    <source>
        <dbReference type="SAM" id="SignalP"/>
    </source>
</evidence>
<dbReference type="PATRIC" id="fig|1097667.3.peg.3756"/>
<feature type="signal peptide" evidence="1">
    <location>
        <begin position="1"/>
        <end position="20"/>
    </location>
</feature>
<accession>H0EAB7</accession>
<reference evidence="2 3" key="1">
    <citation type="journal article" date="2013" name="Biodegradation">
        <title>Quantitative proteomic analysis of ibuprofen-degrading Patulibacter sp. strain I11.</title>
        <authorList>
            <person name="Almeida B."/>
            <person name="Kjeldal H."/>
            <person name="Lolas I."/>
            <person name="Knudsen A.D."/>
            <person name="Carvalho G."/>
            <person name="Nielsen K.L."/>
            <person name="Barreto Crespo M.T."/>
            <person name="Stensballe A."/>
            <person name="Nielsen J.L."/>
        </authorList>
    </citation>
    <scope>NUCLEOTIDE SEQUENCE [LARGE SCALE GENOMIC DNA]</scope>
    <source>
        <strain evidence="2 3">I11</strain>
    </source>
</reference>
<name>H0EAB7_9ACTN</name>
<sequence>MTARRSRLALLLAAGTIALGAVGCAPTNTTKSKDFSGVKAQVANTVKALDDAYDDEQKDNNGARTVCRQLLSKRLVAQLDARGGCEKVTRKALDDADPIDMSVQDVTIEGDKALAKVELKVTGSHKRNDTLTLVREGGNTWKLDSTTRGAVEGGAGKK</sequence>
<gene>
    <name evidence="2" type="ORF">PAI11_37910</name>
</gene>
<evidence type="ECO:0000313" key="3">
    <source>
        <dbReference type="Proteomes" id="UP000005143"/>
    </source>
</evidence>
<dbReference type="AlphaFoldDB" id="H0EAB7"/>
<evidence type="ECO:0008006" key="4">
    <source>
        <dbReference type="Google" id="ProtNLM"/>
    </source>
</evidence>
<dbReference type="PROSITE" id="PS51257">
    <property type="entry name" value="PROKAR_LIPOPROTEIN"/>
    <property type="match status" value="1"/>
</dbReference>
<feature type="chain" id="PRO_5003531698" description="DUF4878 domain-containing protein" evidence="1">
    <location>
        <begin position="21"/>
        <end position="158"/>
    </location>
</feature>
<proteinExistence type="predicted"/>